<feature type="region of interest" description="Disordered" evidence="1">
    <location>
        <begin position="1"/>
        <end position="23"/>
    </location>
</feature>
<comment type="caution">
    <text evidence="3">The sequence shown here is derived from an EMBL/GenBank/DDBJ whole genome shotgun (WGS) entry which is preliminary data.</text>
</comment>
<dbReference type="EMBL" id="AMXD01000006">
    <property type="protein sequence ID" value="ENO88361.1"/>
    <property type="molecule type" value="Genomic_DNA"/>
</dbReference>
<evidence type="ECO:0000313" key="3">
    <source>
        <dbReference type="EMBL" id="ENO88361.1"/>
    </source>
</evidence>
<evidence type="ECO:0000313" key="4">
    <source>
        <dbReference type="Proteomes" id="UP000013042"/>
    </source>
</evidence>
<evidence type="ECO:0000256" key="2">
    <source>
        <dbReference type="SAM" id="Phobius"/>
    </source>
</evidence>
<reference evidence="3 4" key="1">
    <citation type="submission" date="2012-09" db="EMBL/GenBank/DDBJ databases">
        <title>Draft Genome Sequences of 6 Strains from Genus Thauera.</title>
        <authorList>
            <person name="Liu B."/>
            <person name="Shapleigh J.P."/>
            <person name="Frostegard A.H."/>
        </authorList>
    </citation>
    <scope>NUCLEOTIDE SEQUENCE [LARGE SCALE GENOMIC DNA]</scope>
    <source>
        <strain evidence="3 4">S2</strain>
    </source>
</reference>
<keyword evidence="2" id="KW-0812">Transmembrane</keyword>
<name>N6Y2G5_THASP</name>
<evidence type="ECO:0000256" key="1">
    <source>
        <dbReference type="SAM" id="MobiDB-lite"/>
    </source>
</evidence>
<sequence>MLDATLQLDEGRLREDSGRTPETTDVSAIYDRSVLLMQAAAVGADAASGARESGWKGDWLVLLQALCKLTVTQASAGDPAPLFTAERLRQEIASLVGDPEAQWWSDESDTARKKFTNAWRALENDIGRIEENLCGRAISSRVAGIVTLSTPTRLGTTNAMGYGLSVSPIALPATAAAEPPPITNAPVGQLPANCPIDYLEEMEAYPIPGLKKPLKISLSGWRAALITLPVVIGLAIAGLLSWFLLALLASDVSPRALLQAAVLTGVIGGLVAWLCHPFYTLIHDRIVRAPTFLEARLPLGHVLLIRREGEDRVLRMVRYTATCPVCEGEITIEKGRRRLRGRLIGECGRNPVEHVFSFDFITRKGERL</sequence>
<keyword evidence="2" id="KW-0472">Membrane</keyword>
<feature type="transmembrane region" description="Helical" evidence="2">
    <location>
        <begin position="256"/>
        <end position="275"/>
    </location>
</feature>
<dbReference type="Proteomes" id="UP000013042">
    <property type="component" value="Unassembled WGS sequence"/>
</dbReference>
<feature type="transmembrane region" description="Helical" evidence="2">
    <location>
        <begin position="221"/>
        <end position="244"/>
    </location>
</feature>
<gene>
    <name evidence="3" type="ORF">C665_02402</name>
</gene>
<dbReference type="AlphaFoldDB" id="N6Y2G5"/>
<accession>N6Y2G5</accession>
<protein>
    <submittedName>
        <fullName evidence="3">Uncharacterized protein</fullName>
    </submittedName>
</protein>
<proteinExistence type="predicted"/>
<organism evidence="3 4">
    <name type="scientific">Thauera aminoaromatica S2</name>
    <dbReference type="NCBI Taxonomy" id="1234381"/>
    <lineage>
        <taxon>Bacteria</taxon>
        <taxon>Pseudomonadati</taxon>
        <taxon>Pseudomonadota</taxon>
        <taxon>Betaproteobacteria</taxon>
        <taxon>Rhodocyclales</taxon>
        <taxon>Zoogloeaceae</taxon>
        <taxon>Thauera</taxon>
    </lineage>
</organism>
<feature type="compositionally biased region" description="Basic and acidic residues" evidence="1">
    <location>
        <begin position="9"/>
        <end position="19"/>
    </location>
</feature>
<keyword evidence="2" id="KW-1133">Transmembrane helix</keyword>